<dbReference type="InterPro" id="IPR037923">
    <property type="entry name" value="HTH-like"/>
</dbReference>
<dbReference type="Pfam" id="PF12833">
    <property type="entry name" value="HTH_18"/>
    <property type="match status" value="1"/>
</dbReference>
<dbReference type="SMART" id="SM00342">
    <property type="entry name" value="HTH_ARAC"/>
    <property type="match status" value="1"/>
</dbReference>
<dbReference type="GO" id="GO:0043565">
    <property type="term" value="F:sequence-specific DNA binding"/>
    <property type="evidence" value="ECO:0007669"/>
    <property type="project" value="InterPro"/>
</dbReference>
<proteinExistence type="predicted"/>
<dbReference type="InterPro" id="IPR009057">
    <property type="entry name" value="Homeodomain-like_sf"/>
</dbReference>
<dbReference type="PANTHER" id="PTHR43280:SF2">
    <property type="entry name" value="HTH-TYPE TRANSCRIPTIONAL REGULATOR EXSA"/>
    <property type="match status" value="1"/>
</dbReference>
<evidence type="ECO:0000256" key="1">
    <source>
        <dbReference type="ARBA" id="ARBA00023015"/>
    </source>
</evidence>
<name>A0AAE3DRS7_9FIRM</name>
<dbReference type="RefSeq" id="WP_227614842.1">
    <property type="nucleotide sequence ID" value="NZ_JAJEPR010000008.1"/>
</dbReference>
<dbReference type="PROSITE" id="PS01124">
    <property type="entry name" value="HTH_ARAC_FAMILY_2"/>
    <property type="match status" value="1"/>
</dbReference>
<keyword evidence="1" id="KW-0805">Transcription regulation</keyword>
<dbReference type="CDD" id="cd06986">
    <property type="entry name" value="cupin_MmsR-like_N"/>
    <property type="match status" value="1"/>
</dbReference>
<dbReference type="PANTHER" id="PTHR43280">
    <property type="entry name" value="ARAC-FAMILY TRANSCRIPTIONAL REGULATOR"/>
    <property type="match status" value="1"/>
</dbReference>
<organism evidence="5 6">
    <name type="scientific">Fusicatenibacter faecihominis</name>
    <dbReference type="NCBI Taxonomy" id="2881276"/>
    <lineage>
        <taxon>Bacteria</taxon>
        <taxon>Bacillati</taxon>
        <taxon>Bacillota</taxon>
        <taxon>Clostridia</taxon>
        <taxon>Lachnospirales</taxon>
        <taxon>Lachnospiraceae</taxon>
        <taxon>Fusicatenibacter</taxon>
    </lineage>
</organism>
<dbReference type="SUPFAM" id="SSF46689">
    <property type="entry name" value="Homeodomain-like"/>
    <property type="match status" value="2"/>
</dbReference>
<evidence type="ECO:0000313" key="6">
    <source>
        <dbReference type="Proteomes" id="UP001197875"/>
    </source>
</evidence>
<dbReference type="InterPro" id="IPR018060">
    <property type="entry name" value="HTH_AraC"/>
</dbReference>
<keyword evidence="6" id="KW-1185">Reference proteome</keyword>
<keyword evidence="2" id="KW-0238">DNA-binding</keyword>
<evidence type="ECO:0000259" key="4">
    <source>
        <dbReference type="PROSITE" id="PS01124"/>
    </source>
</evidence>
<dbReference type="Gene3D" id="1.10.10.60">
    <property type="entry name" value="Homeodomain-like"/>
    <property type="match status" value="1"/>
</dbReference>
<dbReference type="SUPFAM" id="SSF51215">
    <property type="entry name" value="Regulatory protein AraC"/>
    <property type="match status" value="1"/>
</dbReference>
<evidence type="ECO:0000256" key="3">
    <source>
        <dbReference type="ARBA" id="ARBA00023163"/>
    </source>
</evidence>
<protein>
    <submittedName>
        <fullName evidence="5">AraC family transcriptional regulator</fullName>
    </submittedName>
</protein>
<dbReference type="Gene3D" id="2.60.120.280">
    <property type="entry name" value="Regulatory protein AraC"/>
    <property type="match status" value="1"/>
</dbReference>
<accession>A0AAE3DRS7</accession>
<reference evidence="5 6" key="1">
    <citation type="submission" date="2021-10" db="EMBL/GenBank/DDBJ databases">
        <title>Anaerobic single-cell dispensing facilitates the cultivation of human gut bacteria.</title>
        <authorList>
            <person name="Afrizal A."/>
        </authorList>
    </citation>
    <scope>NUCLEOTIDE SEQUENCE [LARGE SCALE GENOMIC DNA]</scope>
    <source>
        <strain evidence="5 6">CLA-AA-H277</strain>
    </source>
</reference>
<feature type="domain" description="HTH araC/xylS-type" evidence="4">
    <location>
        <begin position="176"/>
        <end position="274"/>
    </location>
</feature>
<gene>
    <name evidence="5" type="ORF">LKD71_06750</name>
</gene>
<evidence type="ECO:0000256" key="2">
    <source>
        <dbReference type="ARBA" id="ARBA00023125"/>
    </source>
</evidence>
<dbReference type="GO" id="GO:0003700">
    <property type="term" value="F:DNA-binding transcription factor activity"/>
    <property type="evidence" value="ECO:0007669"/>
    <property type="project" value="InterPro"/>
</dbReference>
<dbReference type="Pfam" id="PF02311">
    <property type="entry name" value="AraC_binding"/>
    <property type="match status" value="1"/>
</dbReference>
<dbReference type="InterPro" id="IPR003313">
    <property type="entry name" value="AraC-bd"/>
</dbReference>
<comment type="caution">
    <text evidence="5">The sequence shown here is derived from an EMBL/GenBank/DDBJ whole genome shotgun (WGS) entry which is preliminary data.</text>
</comment>
<dbReference type="EMBL" id="JAJEPR010000008">
    <property type="protein sequence ID" value="MCC2189502.1"/>
    <property type="molecule type" value="Genomic_DNA"/>
</dbReference>
<evidence type="ECO:0000313" key="5">
    <source>
        <dbReference type="EMBL" id="MCC2189502.1"/>
    </source>
</evidence>
<sequence length="278" mass="32930">MLVHDQYIYPEKPDCDDDIVVFHSGFSSTMANYSHGKDTRDYYLIHWVTRGRGTYQTETAKYNLKEGDGFLILPGQTIVHTADKEEPWDLCWVAFFGRKVEEILKEAGLDREHLIFHYDKDTFLEDCIQNIYKESQTGKNVLYITGQFYLFMARLAEEKQKERFLSTESSQFSRFEEAMNYIRRNIRSQISVAQLANSMRLDPSQVYRIFQKHTGRSPQQVIAELRMEKACEFLEKTDLSIRDIAEWLGYEYQSHFTKQFKVHRKMSPSAYRKLCRNN</sequence>
<dbReference type="AlphaFoldDB" id="A0AAE3DRS7"/>
<dbReference type="Proteomes" id="UP001197875">
    <property type="component" value="Unassembled WGS sequence"/>
</dbReference>
<keyword evidence="3" id="KW-0804">Transcription</keyword>